<comment type="caution">
    <text evidence="1">The sequence shown here is derived from an EMBL/GenBank/DDBJ whole genome shotgun (WGS) entry which is preliminary data.</text>
</comment>
<evidence type="ECO:0000313" key="1">
    <source>
        <dbReference type="EMBL" id="KNC25747.1"/>
    </source>
</evidence>
<keyword evidence="2" id="KW-1185">Reference proteome</keyword>
<protein>
    <recommendedName>
        <fullName evidence="3">FLYWCH-type domain-containing protein</fullName>
    </recommendedName>
</protein>
<name>A0A0L0C0A0_LUCCU</name>
<evidence type="ECO:0000313" key="2">
    <source>
        <dbReference type="Proteomes" id="UP000037069"/>
    </source>
</evidence>
<dbReference type="AlphaFoldDB" id="A0A0L0C0A0"/>
<dbReference type="Gene3D" id="2.20.25.240">
    <property type="match status" value="1"/>
</dbReference>
<evidence type="ECO:0008006" key="3">
    <source>
        <dbReference type="Google" id="ProtNLM"/>
    </source>
</evidence>
<organism evidence="1 2">
    <name type="scientific">Lucilia cuprina</name>
    <name type="common">Green bottle fly</name>
    <name type="synonym">Australian sheep blowfly</name>
    <dbReference type="NCBI Taxonomy" id="7375"/>
    <lineage>
        <taxon>Eukaryota</taxon>
        <taxon>Metazoa</taxon>
        <taxon>Ecdysozoa</taxon>
        <taxon>Arthropoda</taxon>
        <taxon>Hexapoda</taxon>
        <taxon>Insecta</taxon>
        <taxon>Pterygota</taxon>
        <taxon>Neoptera</taxon>
        <taxon>Endopterygota</taxon>
        <taxon>Diptera</taxon>
        <taxon>Brachycera</taxon>
        <taxon>Muscomorpha</taxon>
        <taxon>Oestroidea</taxon>
        <taxon>Calliphoridae</taxon>
        <taxon>Luciliinae</taxon>
        <taxon>Lucilia</taxon>
    </lineage>
</organism>
<sequence length="163" mass="18432">MNYIIIAGFRKNSELLYTTGEKMIYAKKSVYKNVIKYECRQKTCKVRVNVLPDGKCVPARKNVEHNHGHEEEIYKELKALNAIKQDCQNVAGALGGTKTNISTIRNAFRKACEGNQADTKNLIFSKLQRGLQKIISKNFITSPKNALQQQLMVKVTLSACFPH</sequence>
<gene>
    <name evidence="1" type="ORF">FF38_10360</name>
</gene>
<dbReference type="OrthoDB" id="8047332at2759"/>
<dbReference type="Proteomes" id="UP000037069">
    <property type="component" value="Unassembled WGS sequence"/>
</dbReference>
<proteinExistence type="predicted"/>
<accession>A0A0L0C0A0</accession>
<reference evidence="1 2" key="1">
    <citation type="journal article" date="2015" name="Nat. Commun.">
        <title>Lucilia cuprina genome unlocks parasitic fly biology to underpin future interventions.</title>
        <authorList>
            <person name="Anstead C.A."/>
            <person name="Korhonen P.K."/>
            <person name="Young N.D."/>
            <person name="Hall R.S."/>
            <person name="Jex A.R."/>
            <person name="Murali S.C."/>
            <person name="Hughes D.S."/>
            <person name="Lee S.F."/>
            <person name="Perry T."/>
            <person name="Stroehlein A.J."/>
            <person name="Ansell B.R."/>
            <person name="Breugelmans B."/>
            <person name="Hofmann A."/>
            <person name="Qu J."/>
            <person name="Dugan S."/>
            <person name="Lee S.L."/>
            <person name="Chao H."/>
            <person name="Dinh H."/>
            <person name="Han Y."/>
            <person name="Doddapaneni H.V."/>
            <person name="Worley K.C."/>
            <person name="Muzny D.M."/>
            <person name="Ioannidis P."/>
            <person name="Waterhouse R.M."/>
            <person name="Zdobnov E.M."/>
            <person name="James P.J."/>
            <person name="Bagnall N.H."/>
            <person name="Kotze A.C."/>
            <person name="Gibbs R.A."/>
            <person name="Richards S."/>
            <person name="Batterham P."/>
            <person name="Gasser R.B."/>
        </authorList>
    </citation>
    <scope>NUCLEOTIDE SEQUENCE [LARGE SCALE GENOMIC DNA]</scope>
    <source>
        <strain evidence="1 2">LS</strain>
        <tissue evidence="1">Full body</tissue>
    </source>
</reference>
<dbReference type="EMBL" id="JRES01001072">
    <property type="protein sequence ID" value="KNC25747.1"/>
    <property type="molecule type" value="Genomic_DNA"/>
</dbReference>